<name>A0A1G6XZM8_9BRAD</name>
<sequence length="80" mass="8966">MTAKAREFLDFWIENSVHAAEQYGTPGASQDVAELARRCIEMAGQQGLTEQDLRDAAGDVTDYIRIRLKAANRKEADRPK</sequence>
<dbReference type="RefSeq" id="WP_092083607.1">
    <property type="nucleotide sequence ID" value="NZ_FMZW01000016.1"/>
</dbReference>
<proteinExistence type="predicted"/>
<gene>
    <name evidence="1" type="ORF">SAMN05216337_10164</name>
</gene>
<protein>
    <recommendedName>
        <fullName evidence="3">DUF768 domain-containing protein</fullName>
    </recommendedName>
</protein>
<accession>A0A1G6XZM8</accession>
<evidence type="ECO:0000313" key="2">
    <source>
        <dbReference type="Proteomes" id="UP000199245"/>
    </source>
</evidence>
<dbReference type="EMBL" id="FMZW01000016">
    <property type="protein sequence ID" value="SDD83609.1"/>
    <property type="molecule type" value="Genomic_DNA"/>
</dbReference>
<dbReference type="Proteomes" id="UP000199245">
    <property type="component" value="Unassembled WGS sequence"/>
</dbReference>
<evidence type="ECO:0000313" key="1">
    <source>
        <dbReference type="EMBL" id="SDD83609.1"/>
    </source>
</evidence>
<organism evidence="1 2">
    <name type="scientific">Bradyrhizobium brasilense</name>
    <dbReference type="NCBI Taxonomy" id="1419277"/>
    <lineage>
        <taxon>Bacteria</taxon>
        <taxon>Pseudomonadati</taxon>
        <taxon>Pseudomonadota</taxon>
        <taxon>Alphaproteobacteria</taxon>
        <taxon>Hyphomicrobiales</taxon>
        <taxon>Nitrobacteraceae</taxon>
        <taxon>Bradyrhizobium</taxon>
    </lineage>
</organism>
<dbReference type="AlphaFoldDB" id="A0A1G6XZM8"/>
<reference evidence="1 2" key="1">
    <citation type="submission" date="2016-10" db="EMBL/GenBank/DDBJ databases">
        <authorList>
            <person name="de Groot N.N."/>
        </authorList>
    </citation>
    <scope>NUCLEOTIDE SEQUENCE [LARGE SCALE GENOMIC DNA]</scope>
    <source>
        <strain evidence="1 2">R5</strain>
    </source>
</reference>
<evidence type="ECO:0008006" key="3">
    <source>
        <dbReference type="Google" id="ProtNLM"/>
    </source>
</evidence>